<evidence type="ECO:0000256" key="1">
    <source>
        <dbReference type="SAM" id="MobiDB-lite"/>
    </source>
</evidence>
<dbReference type="OrthoDB" id="1100338at2"/>
<dbReference type="RefSeq" id="WP_145710312.1">
    <property type="nucleotide sequence ID" value="NZ_BAAAFY010000001.1"/>
</dbReference>
<feature type="region of interest" description="Disordered" evidence="1">
    <location>
        <begin position="1"/>
        <end position="47"/>
    </location>
</feature>
<proteinExistence type="predicted"/>
<dbReference type="InterPro" id="IPR000209">
    <property type="entry name" value="Peptidase_S8/S53_dom"/>
</dbReference>
<evidence type="ECO:0000313" key="3">
    <source>
        <dbReference type="EMBL" id="TWI91148.1"/>
    </source>
</evidence>
<feature type="compositionally biased region" description="Polar residues" evidence="1">
    <location>
        <begin position="20"/>
        <end position="29"/>
    </location>
</feature>
<protein>
    <submittedName>
        <fullName evidence="3">Subtilase family protein</fullName>
    </submittedName>
</protein>
<evidence type="ECO:0000259" key="2">
    <source>
        <dbReference type="Pfam" id="PF00082"/>
    </source>
</evidence>
<dbReference type="AlphaFoldDB" id="A0A562TCZ7"/>
<dbReference type="InterPro" id="IPR036852">
    <property type="entry name" value="Peptidase_S8/S53_dom_sf"/>
</dbReference>
<comment type="caution">
    <text evidence="3">The sequence shown here is derived from an EMBL/GenBank/DDBJ whole genome shotgun (WGS) entry which is preliminary data.</text>
</comment>
<name>A0A562TCZ7_CHIJA</name>
<keyword evidence="4" id="KW-1185">Reference proteome</keyword>
<dbReference type="EMBL" id="VLLG01000002">
    <property type="protein sequence ID" value="TWI91148.1"/>
    <property type="molecule type" value="Genomic_DNA"/>
</dbReference>
<dbReference type="GO" id="GO:0004252">
    <property type="term" value="F:serine-type endopeptidase activity"/>
    <property type="evidence" value="ECO:0007669"/>
    <property type="project" value="InterPro"/>
</dbReference>
<dbReference type="GO" id="GO:0006508">
    <property type="term" value="P:proteolysis"/>
    <property type="evidence" value="ECO:0007669"/>
    <property type="project" value="InterPro"/>
</dbReference>
<dbReference type="Gene3D" id="3.40.50.200">
    <property type="entry name" value="Peptidase S8/S53 domain"/>
    <property type="match status" value="1"/>
</dbReference>
<reference evidence="3 4" key="1">
    <citation type="journal article" date="2013" name="Stand. Genomic Sci.">
        <title>Genomic Encyclopedia of Type Strains, Phase I: The one thousand microbial genomes (KMG-I) project.</title>
        <authorList>
            <person name="Kyrpides N.C."/>
            <person name="Woyke T."/>
            <person name="Eisen J.A."/>
            <person name="Garrity G."/>
            <person name="Lilburn T.G."/>
            <person name="Beck B.J."/>
            <person name="Whitman W.B."/>
            <person name="Hugenholtz P."/>
            <person name="Klenk H.P."/>
        </authorList>
    </citation>
    <scope>NUCLEOTIDE SEQUENCE [LARGE SCALE GENOMIC DNA]</scope>
    <source>
        <strain evidence="3 4">DSM 13484</strain>
    </source>
</reference>
<evidence type="ECO:0000313" key="4">
    <source>
        <dbReference type="Proteomes" id="UP000316778"/>
    </source>
</evidence>
<accession>A0A562TCZ7</accession>
<organism evidence="3 4">
    <name type="scientific">Chitinophaga japonensis</name>
    <name type="common">Flexibacter japonensis</name>
    <dbReference type="NCBI Taxonomy" id="104662"/>
    <lineage>
        <taxon>Bacteria</taxon>
        <taxon>Pseudomonadati</taxon>
        <taxon>Bacteroidota</taxon>
        <taxon>Chitinophagia</taxon>
        <taxon>Chitinophagales</taxon>
        <taxon>Chitinophagaceae</taxon>
        <taxon>Chitinophaga</taxon>
    </lineage>
</organism>
<gene>
    <name evidence="3" type="ORF">LX66_0510</name>
</gene>
<dbReference type="Proteomes" id="UP000316778">
    <property type="component" value="Unassembled WGS sequence"/>
</dbReference>
<dbReference type="InterPro" id="IPR034074">
    <property type="entry name" value="Y4bN_pept_dom"/>
</dbReference>
<feature type="domain" description="Peptidase S8/S53" evidence="2">
    <location>
        <begin position="268"/>
        <end position="585"/>
    </location>
</feature>
<dbReference type="Pfam" id="PF00082">
    <property type="entry name" value="Peptidase_S8"/>
    <property type="match status" value="1"/>
</dbReference>
<sequence length="829" mass="93949">MANKHLYLRNETGRNDGFNKSRNVQSTSNDDQELEPSRTPSQTQQDRLRRAHAIFYTERKQRNDQRQRNLNVPAIIDLVFIRFYKIFNDSLKKEFYKKYGLLVSSYEDFNKSVLFEIADTELFKTFISHVELFYDSPLTETYQGKEYNLIALINDFKFFSSKRRIKSYSTEVSSLSLIPPQNRAANDIYTSLLTYLRDRDKTVYQTEITTEIIEVQNLRKEDIEEIANNFDIVKTVTSTRTERRRPGVYGEERRDYGFNITVAENLPVVGVIDTGFFPIAPLRPCISPVLIDLTNTAALIDDSGHGTAVGSLVALGQEFLIEIKENYEAKAKLAIIKAIQNDNDNLNIIQLVEAIKAANISHGVRLFNLSLNDPMPKGYNKPFSDYAYLLDKLAFERDLLIFISVGNISEQRLRELIEETHNSHEYPTVFYSLDNGSEIHSCESTNISEPSESLNNVSIGALAGNLEGTLNSDITPAEEFPAYYTRKFHYDYEQSVNGSEFLRSQKNKHLNKPDLVFEGGDLFRHEAGMEVLRSPIEPNGQRFFSRSCGTSLAAPLITSLAAQILKEYPVFRTQTVKALLINSADAPVGTYTNPPIPFRGFPINLFRKLTGFGRPYSNVLTATDDNSITFVIESEIKPEELQTIIISLPEYINKSGNKLNFKGTLCYSFLPIRENHLSYLPLQITFGIFKPIDASEMGKKDDRRNNKKGTQTGDYIIKSGMSWSDDFFGVDNRLFSNVQQIDHNVSGEQIAELGNKVSLAIRCVAKNDIPESHKTHLEQSLHKFSLVLTITELPTSRASNRLYSDIAAINNVEAIADIEVEGHATAEIE</sequence>
<dbReference type="CDD" id="cd04847">
    <property type="entry name" value="Peptidases_S8_Subtilisin_like_2"/>
    <property type="match status" value="1"/>
</dbReference>
<dbReference type="SUPFAM" id="SSF52743">
    <property type="entry name" value="Subtilisin-like"/>
    <property type="match status" value="1"/>
</dbReference>